<reference evidence="2 3" key="1">
    <citation type="submission" date="2019-04" db="EMBL/GenBank/DDBJ databases">
        <title>Draft genome sequences of Streptomyces avermitilis ATCC 31267.</title>
        <authorList>
            <person name="Komaki H."/>
            <person name="Tamura T."/>
            <person name="Hosoyama A."/>
        </authorList>
    </citation>
    <scope>NUCLEOTIDE SEQUENCE [LARGE SCALE GENOMIC DNA]</scope>
    <source>
        <strain evidence="2 3">ATCC 31267</strain>
    </source>
</reference>
<sequence>MILVTGATGVVGRQVAHTLARSGRVRLLVRDPARLTVEGPGVEVATGAYEDHASLLRALKGVEAAFLVTVDPGGQEDGRFLRAAVAADVRHVVKLSSYAAGEDDADDLITRWQRKCEETLRSSGLDWTLLRPRAFMSNTLSWADSIRREGTVRALYPGSENACVDPRDIAEVAVTALTSPGHEGRVYPLTGPEAVSAEQQTRHLAAVLGRPLVCRELTPQQAAARWARRYPPKVVHALVLSAQRQLLGRKTTTDPTFARVTGHPPRSYRQWATDHRNAFA</sequence>
<dbReference type="InterPro" id="IPR036291">
    <property type="entry name" value="NAD(P)-bd_dom_sf"/>
</dbReference>
<dbReference type="PANTHER" id="PTHR43162:SF1">
    <property type="entry name" value="PRESTALK A DIFFERENTIATION PROTEIN A"/>
    <property type="match status" value="1"/>
</dbReference>
<dbReference type="AlphaFoldDB" id="A0A4D4MW36"/>
<comment type="caution">
    <text evidence="2">The sequence shown here is derived from an EMBL/GenBank/DDBJ whole genome shotgun (WGS) entry which is preliminary data.</text>
</comment>
<dbReference type="Gene3D" id="3.40.50.720">
    <property type="entry name" value="NAD(P)-binding Rossmann-like Domain"/>
    <property type="match status" value="1"/>
</dbReference>
<protein>
    <submittedName>
        <fullName evidence="2">Nucleotide-diphosphate-sugar epimerase</fullName>
    </submittedName>
</protein>
<evidence type="ECO:0000259" key="1">
    <source>
        <dbReference type="Pfam" id="PF13460"/>
    </source>
</evidence>
<dbReference type="SUPFAM" id="SSF51735">
    <property type="entry name" value="NAD(P)-binding Rossmann-fold domains"/>
    <property type="match status" value="1"/>
</dbReference>
<dbReference type="RefSeq" id="WP_010984956.1">
    <property type="nucleotide sequence ID" value="NZ_BAABTN010000032.1"/>
</dbReference>
<dbReference type="InterPro" id="IPR051604">
    <property type="entry name" value="Ergot_Alk_Oxidoreductase"/>
</dbReference>
<evidence type="ECO:0000313" key="3">
    <source>
        <dbReference type="Proteomes" id="UP000299211"/>
    </source>
</evidence>
<dbReference type="Gene3D" id="3.90.25.10">
    <property type="entry name" value="UDP-galactose 4-epimerase, domain 1"/>
    <property type="match status" value="1"/>
</dbReference>
<dbReference type="EMBL" id="BJHY01000001">
    <property type="protein sequence ID" value="GDY76398.1"/>
    <property type="molecule type" value="Genomic_DNA"/>
</dbReference>
<dbReference type="CDD" id="cd05269">
    <property type="entry name" value="TMR_SDR_a"/>
    <property type="match status" value="1"/>
</dbReference>
<dbReference type="GeneID" id="41540589"/>
<feature type="domain" description="NAD(P)-binding" evidence="1">
    <location>
        <begin position="6"/>
        <end position="180"/>
    </location>
</feature>
<dbReference type="STRING" id="33903.AQJ43_03645"/>
<accession>A0A4D4MW36</accession>
<proteinExistence type="predicted"/>
<dbReference type="Proteomes" id="UP000299211">
    <property type="component" value="Unassembled WGS sequence"/>
</dbReference>
<gene>
    <name evidence="2" type="ORF">SAV31267_058830</name>
</gene>
<organism evidence="2 3">
    <name type="scientific">Streptomyces avermitilis</name>
    <dbReference type="NCBI Taxonomy" id="33903"/>
    <lineage>
        <taxon>Bacteria</taxon>
        <taxon>Bacillati</taxon>
        <taxon>Actinomycetota</taxon>
        <taxon>Actinomycetes</taxon>
        <taxon>Kitasatosporales</taxon>
        <taxon>Streptomycetaceae</taxon>
        <taxon>Streptomyces</taxon>
    </lineage>
</organism>
<dbReference type="InterPro" id="IPR016040">
    <property type="entry name" value="NAD(P)-bd_dom"/>
</dbReference>
<dbReference type="Pfam" id="PF13460">
    <property type="entry name" value="NAD_binding_10"/>
    <property type="match status" value="1"/>
</dbReference>
<name>A0A4D4MW36_STRAX</name>
<dbReference type="OMA" id="CEDIWRA"/>
<dbReference type="PANTHER" id="PTHR43162">
    <property type="match status" value="1"/>
</dbReference>
<evidence type="ECO:0000313" key="2">
    <source>
        <dbReference type="EMBL" id="GDY76398.1"/>
    </source>
</evidence>